<dbReference type="EMBL" id="JACKXD010000004">
    <property type="protein sequence ID" value="MBB6647061.1"/>
    <property type="molecule type" value="Genomic_DNA"/>
</dbReference>
<evidence type="ECO:0000256" key="3">
    <source>
        <dbReference type="ARBA" id="ARBA00022801"/>
    </source>
</evidence>
<keyword evidence="3" id="KW-0378">Hydrolase</keyword>
<evidence type="ECO:0000313" key="9">
    <source>
        <dbReference type="Proteomes" id="UP000546257"/>
    </source>
</evidence>
<dbReference type="InterPro" id="IPR050131">
    <property type="entry name" value="Peptidase_S8_subtilisin-like"/>
</dbReference>
<accession>A0A7J9SP39</accession>
<keyword evidence="2" id="KW-0645">Protease</keyword>
<proteinExistence type="inferred from homology"/>
<feature type="compositionally biased region" description="Basic and acidic residues" evidence="6">
    <location>
        <begin position="434"/>
        <end position="448"/>
    </location>
</feature>
<evidence type="ECO:0000256" key="1">
    <source>
        <dbReference type="ARBA" id="ARBA00011073"/>
    </source>
</evidence>
<evidence type="ECO:0000256" key="4">
    <source>
        <dbReference type="ARBA" id="ARBA00022825"/>
    </source>
</evidence>
<evidence type="ECO:0000313" key="8">
    <source>
        <dbReference type="EMBL" id="MBB6647061.1"/>
    </source>
</evidence>
<evidence type="ECO:0000256" key="6">
    <source>
        <dbReference type="SAM" id="MobiDB-lite"/>
    </source>
</evidence>
<dbReference type="InterPro" id="IPR036852">
    <property type="entry name" value="Peptidase_S8/S53_dom_sf"/>
</dbReference>
<evidence type="ECO:0000256" key="2">
    <source>
        <dbReference type="ARBA" id="ARBA00022670"/>
    </source>
</evidence>
<dbReference type="AlphaFoldDB" id="A0A7J9SP39"/>
<gene>
    <name evidence="8" type="ORF">H5V44_12325</name>
</gene>
<feature type="region of interest" description="Disordered" evidence="6">
    <location>
        <begin position="430"/>
        <end position="456"/>
    </location>
</feature>
<dbReference type="Pfam" id="PF00082">
    <property type="entry name" value="Peptidase_S8"/>
    <property type="match status" value="1"/>
</dbReference>
<dbReference type="PANTHER" id="PTHR43806">
    <property type="entry name" value="PEPTIDASE S8"/>
    <property type="match status" value="1"/>
</dbReference>
<organism evidence="8 9">
    <name type="scientific">Halobellus ruber</name>
    <dbReference type="NCBI Taxonomy" id="2761102"/>
    <lineage>
        <taxon>Archaea</taxon>
        <taxon>Methanobacteriati</taxon>
        <taxon>Methanobacteriota</taxon>
        <taxon>Stenosarchaea group</taxon>
        <taxon>Halobacteria</taxon>
        <taxon>Halobacteriales</taxon>
        <taxon>Haloferacaceae</taxon>
        <taxon>Halobellus</taxon>
    </lineage>
</organism>
<dbReference type="InterPro" id="IPR015500">
    <property type="entry name" value="Peptidase_S8_subtilisin-rel"/>
</dbReference>
<evidence type="ECO:0000259" key="7">
    <source>
        <dbReference type="Pfam" id="PF00082"/>
    </source>
</evidence>
<dbReference type="PRINTS" id="PR00723">
    <property type="entry name" value="SUBTILISIN"/>
</dbReference>
<dbReference type="InterPro" id="IPR000209">
    <property type="entry name" value="Peptidase_S8/S53_dom"/>
</dbReference>
<feature type="domain" description="Peptidase S8/S53" evidence="7">
    <location>
        <begin position="318"/>
        <end position="425"/>
    </location>
</feature>
<keyword evidence="4" id="KW-0720">Serine protease</keyword>
<evidence type="ECO:0000256" key="5">
    <source>
        <dbReference type="PROSITE-ProRule" id="PRU01240"/>
    </source>
</evidence>
<dbReference type="SUPFAM" id="SSF52743">
    <property type="entry name" value="Subtilisin-like"/>
    <property type="match status" value="1"/>
</dbReference>
<reference evidence="8 9" key="1">
    <citation type="submission" date="2020-08" db="EMBL/GenBank/DDBJ databases">
        <authorList>
            <person name="Seo M.-J."/>
        </authorList>
    </citation>
    <scope>NUCLEOTIDE SEQUENCE [LARGE SCALE GENOMIC DNA]</scope>
    <source>
        <strain evidence="8 9">MBLA0160</strain>
    </source>
</reference>
<dbReference type="Gene3D" id="3.40.50.200">
    <property type="entry name" value="Peptidase S8/S53 domain"/>
    <property type="match status" value="2"/>
</dbReference>
<sequence>MTRRHLEAVVLAAVVVTAGTGVYVVDRAPTPTATFVGGTASGEQPTRPSVPTRIRALHQRGITGANATVGIVVVTRINADHPELRPRIVERRSFRRDPAGQPRGRHGTAAALTVAAIAPDAELLVATVDTPTDARRAIEWLTARGTDVLLVPATVLGAPGDGTGTVASAVERAADRGTVVVAPTGNLARNHWQGRLTPTRRGLHSFGGDVRMRLLPPVGAGTQAGGRVQARLRWNGSAYPRDLTLELYRSGASGVTRIATSERTRTGSVRVERLDARVRPGDLFVAVRLPNRTVRRFEPLPVRIEVTTRRHRLLNATPAGSVASPATAPSALSVGAAAPDDAGLAPYSSRGPTPDGRRGVDVVAPPTVWAGPRDGTSAAAAYAAGAAALIISEADTSSPERVITLLCDTAVDVPPAGADAESGYGRLNATGAVERIEAPKGRTEDSQPRTKPHTRC</sequence>
<dbReference type="GO" id="GO:0006508">
    <property type="term" value="P:proteolysis"/>
    <property type="evidence" value="ECO:0007669"/>
    <property type="project" value="UniProtKB-KW"/>
</dbReference>
<protein>
    <submittedName>
        <fullName evidence="8">S8 family serine peptidase</fullName>
    </submittedName>
</protein>
<comment type="caution">
    <text evidence="8">The sequence shown here is derived from an EMBL/GenBank/DDBJ whole genome shotgun (WGS) entry which is preliminary data.</text>
</comment>
<dbReference type="PROSITE" id="PS51892">
    <property type="entry name" value="SUBTILASE"/>
    <property type="match status" value="1"/>
</dbReference>
<comment type="caution">
    <text evidence="5">Lacks conserved residue(s) required for the propagation of feature annotation.</text>
</comment>
<dbReference type="Proteomes" id="UP000546257">
    <property type="component" value="Unassembled WGS sequence"/>
</dbReference>
<comment type="similarity">
    <text evidence="1 5">Belongs to the peptidase S8 family.</text>
</comment>
<name>A0A7J9SP39_9EURY</name>
<dbReference type="PANTHER" id="PTHR43806:SF11">
    <property type="entry name" value="CEREVISIN-RELATED"/>
    <property type="match status" value="1"/>
</dbReference>
<keyword evidence="9" id="KW-1185">Reference proteome</keyword>
<dbReference type="GO" id="GO:0004252">
    <property type="term" value="F:serine-type endopeptidase activity"/>
    <property type="evidence" value="ECO:0007669"/>
    <property type="project" value="InterPro"/>
</dbReference>